<sequence>MATGQAETARVERPRRSRWPLLGTATAVVAVVLIFHNARYGAVSPRIRNPNDTGGPHRLADPLFGFEHWMAVVEIFSYVALVSILTLVVVLWRRYPRHPYLLMTLAITTLAWLDPVMNWATFASYNPDLWHWPEDWPLVSMSPTVEPLFIPAISMFVFPPFLPAVWALRRIQARSAVDSFVWRHPLVTLSGFVFIAGFLYDFAMEALCVRLGLYSFTQVIPFGSLFVGTRWQFPLLWQSSLISILMIPAALMIYRDDSGRAIAEKLAQRTNILPRRPSLGSFVVMLLVVNLAFIVYGVAYTAVTRWSGAATSVICPWPYPSAKIYDPQGFYEKSGQPGPYSVGKWSTRMSAQPEGRPHAVAADVADCRH</sequence>
<feature type="transmembrane region" description="Helical" evidence="1">
    <location>
        <begin position="279"/>
        <end position="299"/>
    </location>
</feature>
<accession>A0A1A3N8G3</accession>
<feature type="transmembrane region" description="Helical" evidence="1">
    <location>
        <begin position="19"/>
        <end position="38"/>
    </location>
</feature>
<dbReference type="Proteomes" id="UP000093819">
    <property type="component" value="Unassembled WGS sequence"/>
</dbReference>
<dbReference type="EMBL" id="LZLR01000182">
    <property type="protein sequence ID" value="OBK17630.1"/>
    <property type="molecule type" value="Genomic_DNA"/>
</dbReference>
<feature type="transmembrane region" description="Helical" evidence="1">
    <location>
        <begin position="235"/>
        <end position="254"/>
    </location>
</feature>
<name>A0A1A3N8G3_MYCAS</name>
<organism evidence="2 3">
    <name type="scientific">Mycobacterium asiaticum</name>
    <dbReference type="NCBI Taxonomy" id="1790"/>
    <lineage>
        <taxon>Bacteria</taxon>
        <taxon>Bacillati</taxon>
        <taxon>Actinomycetota</taxon>
        <taxon>Actinomycetes</taxon>
        <taxon>Mycobacteriales</taxon>
        <taxon>Mycobacteriaceae</taxon>
        <taxon>Mycobacterium</taxon>
    </lineage>
</organism>
<evidence type="ECO:0000313" key="3">
    <source>
        <dbReference type="Proteomes" id="UP000093819"/>
    </source>
</evidence>
<proteinExistence type="predicted"/>
<comment type="caution">
    <text evidence="2">The sequence shown here is derived from an EMBL/GenBank/DDBJ whole genome shotgun (WGS) entry which is preliminary data.</text>
</comment>
<feature type="transmembrane region" description="Helical" evidence="1">
    <location>
        <begin position="69"/>
        <end position="92"/>
    </location>
</feature>
<feature type="transmembrane region" description="Helical" evidence="1">
    <location>
        <begin position="99"/>
        <end position="120"/>
    </location>
</feature>
<dbReference type="Pfam" id="PF17198">
    <property type="entry name" value="AveC_like"/>
    <property type="match status" value="1"/>
</dbReference>
<feature type="transmembrane region" description="Helical" evidence="1">
    <location>
        <begin position="211"/>
        <end position="228"/>
    </location>
</feature>
<keyword evidence="1" id="KW-0472">Membrane</keyword>
<gene>
    <name evidence="2" type="ORF">A5635_04285</name>
</gene>
<keyword evidence="1" id="KW-0812">Transmembrane</keyword>
<evidence type="ECO:0000313" key="2">
    <source>
        <dbReference type="EMBL" id="OBK17630.1"/>
    </source>
</evidence>
<evidence type="ECO:0000256" key="1">
    <source>
        <dbReference type="SAM" id="Phobius"/>
    </source>
</evidence>
<feature type="transmembrane region" description="Helical" evidence="1">
    <location>
        <begin position="180"/>
        <end position="199"/>
    </location>
</feature>
<reference evidence="3" key="1">
    <citation type="submission" date="2016-06" db="EMBL/GenBank/DDBJ databases">
        <authorList>
            <person name="Sutton G."/>
            <person name="Brinkac L."/>
            <person name="Sanka R."/>
            <person name="Adams M."/>
            <person name="Lau E."/>
            <person name="Garcia-Basteiro A."/>
            <person name="Lopez-Varela E."/>
            <person name="Palencia S."/>
        </authorList>
    </citation>
    <scope>NUCLEOTIDE SEQUENCE [LARGE SCALE GENOMIC DNA]</scope>
    <source>
        <strain evidence="3">1245335.1</strain>
    </source>
</reference>
<dbReference type="AlphaFoldDB" id="A0A1A3N8G3"/>
<dbReference type="InterPro" id="IPR033459">
    <property type="entry name" value="AveC-like"/>
</dbReference>
<dbReference type="RefSeq" id="WP_065037160.1">
    <property type="nucleotide sequence ID" value="NZ_LZLR01000182.1"/>
</dbReference>
<feature type="transmembrane region" description="Helical" evidence="1">
    <location>
        <begin position="148"/>
        <end position="168"/>
    </location>
</feature>
<protein>
    <submittedName>
        <fullName evidence="2">DUF5135 domain-containing protein</fullName>
    </submittedName>
</protein>
<keyword evidence="1" id="KW-1133">Transmembrane helix</keyword>